<reference evidence="2 3" key="1">
    <citation type="journal article" date="2012" name="J. Bacteriol.">
        <title>Genome Sequence of n-Alkane-Degrading Hydrocarboniphaga effusa Strain AP103T (ATCC BAA-332T).</title>
        <authorList>
            <person name="Chang H.K."/>
            <person name="Zylstra G.J."/>
            <person name="Chae J.C."/>
        </authorList>
    </citation>
    <scope>NUCLEOTIDE SEQUENCE [LARGE SCALE GENOMIC DNA]</scope>
    <source>
        <strain evidence="2 3">AP103</strain>
    </source>
</reference>
<feature type="chain" id="PRO_5003714075" description="DUF1329 domain-containing protein" evidence="1">
    <location>
        <begin position="26"/>
        <end position="451"/>
    </location>
</feature>
<comment type="caution">
    <text evidence="2">The sequence shown here is derived from an EMBL/GenBank/DDBJ whole genome shotgun (WGS) entry which is preliminary data.</text>
</comment>
<proteinExistence type="predicted"/>
<dbReference type="PATRIC" id="fig|1172194.4.peg.3479"/>
<keyword evidence="3" id="KW-1185">Reference proteome</keyword>
<dbReference type="RefSeq" id="WP_007186522.1">
    <property type="nucleotide sequence ID" value="NZ_AKGD01000003.1"/>
</dbReference>
<evidence type="ECO:0008006" key="4">
    <source>
        <dbReference type="Google" id="ProtNLM"/>
    </source>
</evidence>
<evidence type="ECO:0000313" key="2">
    <source>
        <dbReference type="EMBL" id="EIT68390.1"/>
    </source>
</evidence>
<dbReference type="AlphaFoldDB" id="I8T381"/>
<dbReference type="OrthoDB" id="178023at2"/>
<feature type="signal peptide" evidence="1">
    <location>
        <begin position="1"/>
        <end position="25"/>
    </location>
</feature>
<accession>I8T381</accession>
<dbReference type="EMBL" id="AKGD01000003">
    <property type="protein sequence ID" value="EIT68390.1"/>
    <property type="molecule type" value="Genomic_DNA"/>
</dbReference>
<dbReference type="Gene3D" id="2.50.20.10">
    <property type="entry name" value="Lipoprotein localisation LolA/LolB/LppX"/>
    <property type="match status" value="1"/>
</dbReference>
<dbReference type="CDD" id="cd16329">
    <property type="entry name" value="LolA_like"/>
    <property type="match status" value="1"/>
</dbReference>
<organism evidence="2 3">
    <name type="scientific">Hydrocarboniphaga effusa AP103</name>
    <dbReference type="NCBI Taxonomy" id="1172194"/>
    <lineage>
        <taxon>Bacteria</taxon>
        <taxon>Pseudomonadati</taxon>
        <taxon>Pseudomonadota</taxon>
        <taxon>Gammaproteobacteria</taxon>
        <taxon>Nevskiales</taxon>
        <taxon>Nevskiaceae</taxon>
        <taxon>Hydrocarboniphaga</taxon>
    </lineage>
</organism>
<evidence type="ECO:0000256" key="1">
    <source>
        <dbReference type="SAM" id="SignalP"/>
    </source>
</evidence>
<name>I8T381_9GAMM</name>
<dbReference type="Pfam" id="PF07044">
    <property type="entry name" value="DUF1329"/>
    <property type="match status" value="1"/>
</dbReference>
<evidence type="ECO:0000313" key="3">
    <source>
        <dbReference type="Proteomes" id="UP000003704"/>
    </source>
</evidence>
<dbReference type="Proteomes" id="UP000003704">
    <property type="component" value="Unassembled WGS sequence"/>
</dbReference>
<gene>
    <name evidence="2" type="ORF">WQQ_35850</name>
</gene>
<dbReference type="InterPro" id="IPR010752">
    <property type="entry name" value="DUF1329"/>
</dbReference>
<keyword evidence="1" id="KW-0732">Signal</keyword>
<protein>
    <recommendedName>
        <fullName evidence="4">DUF1329 domain-containing protein</fullName>
    </recommendedName>
</protein>
<sequence length="451" mass="50762">MKSNRLLFEVLLGASALALTFNAHAKAPADQVAKLGKELTPVGAEAGPSADGLVPKWTPVKQQGKLSGEFASDPTIEAEKPQFTITAAELAKYGDKLSEGHKYLLKTFKTYKMQVYPSHRNVAWPDFIYKSTAENAANCTLEGTDNPDNCKQGFPYPIPQNGAEVIWNHRLKWRGDSVRRQNDQMIVEADGRFQLAQLVEDVKFLYANEKDPVPLTQGKGLFLYYLSKIIAPTRTAGTMILVNESAGTGATGRAAWLYAPALKRIRRAPAVCCDNPYEGTDGQQFYDQVDMFNGVLERYTWKLVGKREMIVPYNNFKASRTKYAELAKPNHLNTDVPRYEYHRVWVVEATLRPGERHTYAKRVFYIDEDSWSVLMVDCYDGQGKLYNFQEGMAAPQANVLTHFTVPEIIYHFDSGRYFVTALQAEGAPNDYSVRYPEGFFSDNAVQQRASK</sequence>
<dbReference type="STRING" id="1172194.WQQ_35850"/>